<sequence>MKRVDLNFGGVFELHSQIIIGKMNEGIHYDVYKNNVFNNLIDKFYGTLKPFSFICIRDKNYSLDPMIHRYNSKYENFCSIAVVERNLMNKSTVQLESIFFKPGKFCKFLSVTEAILWANHQIALKRLETEKINLLN</sequence>
<dbReference type="EMBL" id="BBNT01000009">
    <property type="protein sequence ID" value="GAL76180.1"/>
    <property type="molecule type" value="Genomic_DNA"/>
</dbReference>
<accession>A0A090WGJ3</accession>
<comment type="caution">
    <text evidence="1">The sequence shown here is derived from an EMBL/GenBank/DDBJ whole genome shotgun (WGS) entry which is preliminary data.</text>
</comment>
<dbReference type="Proteomes" id="UP000029647">
    <property type="component" value="Unassembled WGS sequence"/>
</dbReference>
<gene>
    <name evidence="1" type="ORF">JCM19275_586</name>
</gene>
<organism evidence="1 2">
    <name type="scientific">Nonlabens ulvanivorans</name>
    <name type="common">Persicivirga ulvanivorans</name>
    <dbReference type="NCBI Taxonomy" id="906888"/>
    <lineage>
        <taxon>Bacteria</taxon>
        <taxon>Pseudomonadati</taxon>
        <taxon>Bacteroidota</taxon>
        <taxon>Flavobacteriia</taxon>
        <taxon>Flavobacteriales</taxon>
        <taxon>Flavobacteriaceae</taxon>
        <taxon>Nonlabens</taxon>
    </lineage>
</organism>
<proteinExistence type="predicted"/>
<evidence type="ECO:0008006" key="3">
    <source>
        <dbReference type="Google" id="ProtNLM"/>
    </source>
</evidence>
<protein>
    <recommendedName>
        <fullName evidence="3">STAS/SEC14 domain-containing protein</fullName>
    </recommendedName>
</protein>
<dbReference type="AlphaFoldDB" id="A0A090WGJ3"/>
<reference evidence="1 2" key="1">
    <citation type="journal article" date="2014" name="Genome Announc.">
        <title>Draft Genome Sequences of Marine Flavobacterium Nonlabens Strains NR17, NR24, NR27, NR32, NR33, and Ara13.</title>
        <authorList>
            <person name="Nakanishi M."/>
            <person name="Meirelles P."/>
            <person name="Suzuki R."/>
            <person name="Takatani N."/>
            <person name="Mino S."/>
            <person name="Suda W."/>
            <person name="Oshima K."/>
            <person name="Hattori M."/>
            <person name="Ohkuma M."/>
            <person name="Hosokawa M."/>
            <person name="Miyashita K."/>
            <person name="Thompson F.L."/>
            <person name="Niwa A."/>
            <person name="Sawabe T."/>
            <person name="Sawabe T."/>
        </authorList>
    </citation>
    <scope>NUCLEOTIDE SEQUENCE [LARGE SCALE GENOMIC DNA]</scope>
    <source>
        <strain evidence="2">JCM19275</strain>
    </source>
</reference>
<name>A0A090WGJ3_NONUL</name>
<evidence type="ECO:0000313" key="2">
    <source>
        <dbReference type="Proteomes" id="UP000029647"/>
    </source>
</evidence>
<evidence type="ECO:0000313" key="1">
    <source>
        <dbReference type="EMBL" id="GAL76180.1"/>
    </source>
</evidence>